<evidence type="ECO:0000313" key="3">
    <source>
        <dbReference type="EMBL" id="WAR18166.1"/>
    </source>
</evidence>
<sequence length="436" mass="46888">MTCRSSCGAGGKSVWTGKSIPSLVYHPQSLPLVHLVVHTEGGVFTNAIQAGCRVTTTGRMHEEDVNAHSGIQLLLENFDVPHTWIFRALLWLRFEEEEVEGIEVGMVDEDYAQICFITNENNVTTEYRYVDELLLVCVFYDELIFLYCNRHVLIKSHGWSSHSNCSSLEERTLTTRLIEDPTEADDIQHTRASSMNLSVDALVFITLCLIVTACAASTSSSPTTEQVTTATPTTTANVTGTTTFTSTNENSTTSPTTTTPTTTPTTTTPTTTTTTASDQTDTTASTSTETKTSTPPSTTAQAVETSNASDTKSTSITTTPDLSSTTTNIDETSTPADTDTTSASEATAELTTTENASQGPVVQRQKMKKPYEGIEAVAGVSISLICLVMIGLAVFTARLEAGTAKMVDSKTATKTKNNTVPKQTFQKMDEQSAAKL</sequence>
<feature type="region of interest" description="Disordered" evidence="1">
    <location>
        <begin position="221"/>
        <end position="365"/>
    </location>
</feature>
<proteinExistence type="predicted"/>
<feature type="transmembrane region" description="Helical" evidence="2">
    <location>
        <begin position="376"/>
        <end position="397"/>
    </location>
</feature>
<evidence type="ECO:0000256" key="2">
    <source>
        <dbReference type="SAM" id="Phobius"/>
    </source>
</evidence>
<keyword evidence="2" id="KW-0812">Transmembrane</keyword>
<evidence type="ECO:0000256" key="1">
    <source>
        <dbReference type="SAM" id="MobiDB-lite"/>
    </source>
</evidence>
<feature type="compositionally biased region" description="Low complexity" evidence="1">
    <location>
        <begin position="313"/>
        <end position="354"/>
    </location>
</feature>
<keyword evidence="4" id="KW-1185">Reference proteome</keyword>
<dbReference type="Proteomes" id="UP001164746">
    <property type="component" value="Chromosome 11"/>
</dbReference>
<dbReference type="EMBL" id="CP111022">
    <property type="protein sequence ID" value="WAR18166.1"/>
    <property type="molecule type" value="Genomic_DNA"/>
</dbReference>
<keyword evidence="2" id="KW-1133">Transmembrane helix</keyword>
<feature type="region of interest" description="Disordered" evidence="1">
    <location>
        <begin position="417"/>
        <end position="436"/>
    </location>
</feature>
<accession>A0ABY7FB28</accession>
<evidence type="ECO:0000313" key="4">
    <source>
        <dbReference type="Proteomes" id="UP001164746"/>
    </source>
</evidence>
<organism evidence="3 4">
    <name type="scientific">Mya arenaria</name>
    <name type="common">Soft-shell clam</name>
    <dbReference type="NCBI Taxonomy" id="6604"/>
    <lineage>
        <taxon>Eukaryota</taxon>
        <taxon>Metazoa</taxon>
        <taxon>Spiralia</taxon>
        <taxon>Lophotrochozoa</taxon>
        <taxon>Mollusca</taxon>
        <taxon>Bivalvia</taxon>
        <taxon>Autobranchia</taxon>
        <taxon>Heteroconchia</taxon>
        <taxon>Euheterodonta</taxon>
        <taxon>Imparidentia</taxon>
        <taxon>Neoheterodontei</taxon>
        <taxon>Myida</taxon>
        <taxon>Myoidea</taxon>
        <taxon>Myidae</taxon>
        <taxon>Mya</taxon>
    </lineage>
</organism>
<keyword evidence="2" id="KW-0472">Membrane</keyword>
<feature type="compositionally biased region" description="Polar residues" evidence="1">
    <location>
        <begin position="417"/>
        <end position="426"/>
    </location>
</feature>
<feature type="compositionally biased region" description="Low complexity" evidence="1">
    <location>
        <begin position="221"/>
        <end position="303"/>
    </location>
</feature>
<feature type="compositionally biased region" description="Basic and acidic residues" evidence="1">
    <location>
        <begin position="427"/>
        <end position="436"/>
    </location>
</feature>
<gene>
    <name evidence="3" type="ORF">MAR_000004</name>
</gene>
<protein>
    <submittedName>
        <fullName evidence="3">Uncharacterized protein</fullName>
    </submittedName>
</protein>
<reference evidence="3" key="1">
    <citation type="submission" date="2022-11" db="EMBL/GenBank/DDBJ databases">
        <title>Centuries of genome instability and evolution in soft-shell clam transmissible cancer (bioRxiv).</title>
        <authorList>
            <person name="Hart S.F.M."/>
            <person name="Yonemitsu M.A."/>
            <person name="Giersch R.M."/>
            <person name="Beal B.F."/>
            <person name="Arriagada G."/>
            <person name="Davis B.W."/>
            <person name="Ostrander E.A."/>
            <person name="Goff S.P."/>
            <person name="Metzger M.J."/>
        </authorList>
    </citation>
    <scope>NUCLEOTIDE SEQUENCE</scope>
    <source>
        <strain evidence="3">MELC-2E11</strain>
        <tissue evidence="3">Siphon/mantle</tissue>
    </source>
</reference>
<name>A0ABY7FB28_MYAAR</name>